<evidence type="ECO:0000256" key="5">
    <source>
        <dbReference type="SAM" id="Coils"/>
    </source>
</evidence>
<dbReference type="Proteomes" id="UP001516023">
    <property type="component" value="Unassembled WGS sequence"/>
</dbReference>
<dbReference type="SUPFAM" id="SSF57903">
    <property type="entry name" value="FYVE/PHD zinc finger"/>
    <property type="match status" value="2"/>
</dbReference>
<feature type="compositionally biased region" description="Gly residues" evidence="6">
    <location>
        <begin position="57"/>
        <end position="71"/>
    </location>
</feature>
<dbReference type="InterPro" id="IPR011011">
    <property type="entry name" value="Znf_FYVE_PHD"/>
</dbReference>
<dbReference type="PROSITE" id="PS50016">
    <property type="entry name" value="ZF_PHD_2"/>
    <property type="match status" value="2"/>
</dbReference>
<reference evidence="8 9" key="1">
    <citation type="journal article" date="2020" name="G3 (Bethesda)">
        <title>Improved Reference Genome for Cyclotella cryptica CCMP332, a Model for Cell Wall Morphogenesis, Salinity Adaptation, and Lipid Production in Diatoms (Bacillariophyta).</title>
        <authorList>
            <person name="Roberts W.R."/>
            <person name="Downey K.M."/>
            <person name="Ruck E.C."/>
            <person name="Traller J.C."/>
            <person name="Alverson A.J."/>
        </authorList>
    </citation>
    <scope>NUCLEOTIDE SEQUENCE [LARGE SCALE GENOMIC DNA]</scope>
    <source>
        <strain evidence="8 9">CCMP332</strain>
    </source>
</reference>
<feature type="compositionally biased region" description="Basic and acidic residues" evidence="6">
    <location>
        <begin position="204"/>
        <end position="213"/>
    </location>
</feature>
<feature type="compositionally biased region" description="Basic and acidic residues" evidence="6">
    <location>
        <begin position="636"/>
        <end position="684"/>
    </location>
</feature>
<gene>
    <name evidence="8" type="ORF">HJC23_002309</name>
</gene>
<evidence type="ECO:0000256" key="6">
    <source>
        <dbReference type="SAM" id="MobiDB-lite"/>
    </source>
</evidence>
<feature type="region of interest" description="Disordered" evidence="6">
    <location>
        <begin position="333"/>
        <end position="538"/>
    </location>
</feature>
<dbReference type="Pfam" id="PF00628">
    <property type="entry name" value="PHD"/>
    <property type="match status" value="2"/>
</dbReference>
<organism evidence="8 9">
    <name type="scientific">Cyclotella cryptica</name>
    <dbReference type="NCBI Taxonomy" id="29204"/>
    <lineage>
        <taxon>Eukaryota</taxon>
        <taxon>Sar</taxon>
        <taxon>Stramenopiles</taxon>
        <taxon>Ochrophyta</taxon>
        <taxon>Bacillariophyta</taxon>
        <taxon>Coscinodiscophyceae</taxon>
        <taxon>Thalassiosirophycidae</taxon>
        <taxon>Stephanodiscales</taxon>
        <taxon>Stephanodiscaceae</taxon>
        <taxon>Cyclotella</taxon>
    </lineage>
</organism>
<evidence type="ECO:0000313" key="8">
    <source>
        <dbReference type="EMBL" id="KAL3801016.1"/>
    </source>
</evidence>
<dbReference type="AlphaFoldDB" id="A0ABD3QM39"/>
<dbReference type="InterPro" id="IPR047171">
    <property type="entry name" value="BAZ1A"/>
</dbReference>
<dbReference type="PROSITE" id="PS01359">
    <property type="entry name" value="ZF_PHD_1"/>
    <property type="match status" value="1"/>
</dbReference>
<accession>A0ABD3QM39</accession>
<feature type="compositionally biased region" description="Acidic residues" evidence="6">
    <location>
        <begin position="172"/>
        <end position="203"/>
    </location>
</feature>
<dbReference type="EMBL" id="JABMIG020000029">
    <property type="protein sequence ID" value="KAL3801016.1"/>
    <property type="molecule type" value="Genomic_DNA"/>
</dbReference>
<feature type="compositionally biased region" description="Polar residues" evidence="6">
    <location>
        <begin position="214"/>
        <end position="225"/>
    </location>
</feature>
<feature type="compositionally biased region" description="Basic and acidic residues" evidence="6">
    <location>
        <begin position="369"/>
        <end position="391"/>
    </location>
</feature>
<keyword evidence="1" id="KW-0479">Metal-binding</keyword>
<dbReference type="PANTHER" id="PTHR46510">
    <property type="entry name" value="BROMODOMAIN ADJACENT TO ZINC FINGER DOMAIN PROTEIN 1A"/>
    <property type="match status" value="1"/>
</dbReference>
<feature type="region of interest" description="Disordered" evidence="6">
    <location>
        <begin position="636"/>
        <end position="815"/>
    </location>
</feature>
<feature type="domain" description="PHD-type" evidence="7">
    <location>
        <begin position="259"/>
        <end position="306"/>
    </location>
</feature>
<dbReference type="InterPro" id="IPR013083">
    <property type="entry name" value="Znf_RING/FYVE/PHD"/>
</dbReference>
<sequence length="936" mass="103203">MPKTPESGGIPLPQTWPPFTRSTWDARAQSLITSLGRMGHENEGYAYHEARVYLDPDGGGTRSPSSGGGTTGDNHASPPVEQENHEEVEPTRLLHTYAQRRAFVVKSMDLHRHTIGGGRSGRRGRAECVAFLRRVIEMLDEQREEAEALLGVDEEGGGVGSEFGEGELVSSSEEEEEGEESEEEEEEEEEEGGGGGEEEAETETADKVNREAETTNASQAETPNQASTTKTAVKTTPSTKKANSRTVILNEEDFFDQHNDLCEVCNLPGELLCCATCNLVFHTKCARPKLVKEPDDDWKCAYCIAEGVTGGKKEGRERKRAIQACREMEKARKELKEQKEEVPSVDEDGKKSDDDKADEPSAEVTQDDTGNKEEAREIEKQSIVKSEEDRPVTPVEQTTPKSEKLAEPSTVQSEESLKVKASSRSSTPCRELEDLTSVPKHLQVDEHEVLYSVTGRIQRNRKKPTIYDPKTGPDSDWKSENINDKSTEAATDKTSDTAGAPAHDTAAPKKRGPKPGRKKKKKAKKPPKKPPKKKILPDTEGVGILNRLPGTLFDCSVCLDITKIKLCCYCACRVCFNKFGKEQTILCDKCDQEYHTFCLNPPMKKLPEEEVEWVCPACIDDEKKKKSAEARKAAAAAKRAEEDRKKAEFDEKRQVQADKRKAAFEAKKAAVADTKKKATDDVARPDAVPPKSSDISSSTPQRKKSPGRPRLTPPAPTSVASSTSNVPPTGDDQPPKKRGRGRPRKDGRDPIPRQVQTVQPTPIPVDVDDTNVERSRSGRKIHRTIFHDEVNGGRGNRPDAKRPKKGSPSDTAGTSEALEMTQATSFSSSGFLERSAAAAAKSAIAGATKVGPRRKPGARECMQMSRKFGANVIEQKYFDVLMDYSKRGKVDHLIRMRERLDDHARFLESQLAGLEALVQEKEEISAKAEPDDLKDV</sequence>
<dbReference type="InterPro" id="IPR019786">
    <property type="entry name" value="Zinc_finger_PHD-type_CS"/>
</dbReference>
<evidence type="ECO:0000256" key="1">
    <source>
        <dbReference type="ARBA" id="ARBA00022723"/>
    </source>
</evidence>
<evidence type="ECO:0000256" key="4">
    <source>
        <dbReference type="PROSITE-ProRule" id="PRU00146"/>
    </source>
</evidence>
<feature type="region of interest" description="Disordered" evidence="6">
    <location>
        <begin position="1"/>
        <end position="21"/>
    </location>
</feature>
<dbReference type="InterPro" id="IPR001965">
    <property type="entry name" value="Znf_PHD"/>
</dbReference>
<dbReference type="InterPro" id="IPR019787">
    <property type="entry name" value="Znf_PHD-finger"/>
</dbReference>
<feature type="compositionally biased region" description="Basic and acidic residues" evidence="6">
    <location>
        <begin position="785"/>
        <end position="801"/>
    </location>
</feature>
<dbReference type="GO" id="GO:0008270">
    <property type="term" value="F:zinc ion binding"/>
    <property type="evidence" value="ECO:0007669"/>
    <property type="project" value="UniProtKB-KW"/>
</dbReference>
<evidence type="ECO:0000256" key="2">
    <source>
        <dbReference type="ARBA" id="ARBA00022771"/>
    </source>
</evidence>
<keyword evidence="2 4" id="KW-0863">Zinc-finger</keyword>
<feature type="compositionally biased region" description="Basic and acidic residues" evidence="6">
    <location>
        <begin position="333"/>
        <end position="354"/>
    </location>
</feature>
<feature type="compositionally biased region" description="Low complexity" evidence="6">
    <location>
        <begin position="717"/>
        <end position="729"/>
    </location>
</feature>
<protein>
    <recommendedName>
        <fullName evidence="7">PHD-type domain-containing protein</fullName>
    </recommendedName>
</protein>
<name>A0ABD3QM39_9STRA</name>
<feature type="compositionally biased region" description="Basic residues" evidence="6">
    <location>
        <begin position="508"/>
        <end position="534"/>
    </location>
</feature>
<dbReference type="Gene3D" id="3.30.40.10">
    <property type="entry name" value="Zinc/RING finger domain, C3HC4 (zinc finger)"/>
    <property type="match status" value="2"/>
</dbReference>
<dbReference type="SMART" id="SM00249">
    <property type="entry name" value="PHD"/>
    <property type="match status" value="2"/>
</dbReference>
<feature type="compositionally biased region" description="Low complexity" evidence="6">
    <location>
        <begin position="226"/>
        <end position="241"/>
    </location>
</feature>
<evidence type="ECO:0000259" key="7">
    <source>
        <dbReference type="PROSITE" id="PS50016"/>
    </source>
</evidence>
<feature type="region of interest" description="Disordered" evidence="6">
    <location>
        <begin position="55"/>
        <end position="88"/>
    </location>
</feature>
<feature type="compositionally biased region" description="Basic and acidic residues" evidence="6">
    <location>
        <begin position="471"/>
        <end position="495"/>
    </location>
</feature>
<dbReference type="PANTHER" id="PTHR46510:SF1">
    <property type="entry name" value="BROMODOMAIN ADJACENT TO ZINC FINGER DOMAIN PROTEIN 1A"/>
    <property type="match status" value="1"/>
</dbReference>
<keyword evidence="3" id="KW-0862">Zinc</keyword>
<feature type="region of interest" description="Disordered" evidence="6">
    <location>
        <begin position="150"/>
        <end position="244"/>
    </location>
</feature>
<feature type="domain" description="PHD-type" evidence="7">
    <location>
        <begin position="569"/>
        <end position="621"/>
    </location>
</feature>
<evidence type="ECO:0000256" key="3">
    <source>
        <dbReference type="ARBA" id="ARBA00022833"/>
    </source>
</evidence>
<keyword evidence="5" id="KW-0175">Coiled coil</keyword>
<dbReference type="CDD" id="cd15525">
    <property type="entry name" value="PHD_UHRF1_2"/>
    <property type="match status" value="1"/>
</dbReference>
<comment type="caution">
    <text evidence="8">The sequence shown here is derived from an EMBL/GenBank/DDBJ whole genome shotgun (WGS) entry which is preliminary data.</text>
</comment>
<evidence type="ECO:0000313" key="9">
    <source>
        <dbReference type="Proteomes" id="UP001516023"/>
    </source>
</evidence>
<feature type="coiled-coil region" evidence="5">
    <location>
        <begin position="897"/>
        <end position="924"/>
    </location>
</feature>
<proteinExistence type="predicted"/>
<keyword evidence="9" id="KW-1185">Reference proteome</keyword>